<dbReference type="EMBL" id="JADBGQ010000007">
    <property type="protein sequence ID" value="KAG5388617.1"/>
    <property type="molecule type" value="Genomic_DNA"/>
</dbReference>
<comment type="caution">
    <text evidence="2">The sequence shown here is derived from an EMBL/GenBank/DDBJ whole genome shotgun (WGS) entry which is preliminary data.</text>
</comment>
<evidence type="ECO:0000313" key="2">
    <source>
        <dbReference type="EMBL" id="KAG5388617.1"/>
    </source>
</evidence>
<gene>
    <name evidence="2" type="primary">A08g504310.1_BraROA</name>
    <name evidence="2" type="ORF">IGI04_030158</name>
</gene>
<evidence type="ECO:0000256" key="1">
    <source>
        <dbReference type="SAM" id="MobiDB-lite"/>
    </source>
</evidence>
<organism evidence="2 3">
    <name type="scientific">Brassica rapa subsp. trilocularis</name>
    <dbReference type="NCBI Taxonomy" id="1813537"/>
    <lineage>
        <taxon>Eukaryota</taxon>
        <taxon>Viridiplantae</taxon>
        <taxon>Streptophyta</taxon>
        <taxon>Embryophyta</taxon>
        <taxon>Tracheophyta</taxon>
        <taxon>Spermatophyta</taxon>
        <taxon>Magnoliopsida</taxon>
        <taxon>eudicotyledons</taxon>
        <taxon>Gunneridae</taxon>
        <taxon>Pentapetalae</taxon>
        <taxon>rosids</taxon>
        <taxon>malvids</taxon>
        <taxon>Brassicales</taxon>
        <taxon>Brassicaceae</taxon>
        <taxon>Brassiceae</taxon>
        <taxon>Brassica</taxon>
    </lineage>
</organism>
<keyword evidence="3" id="KW-1185">Reference proteome</keyword>
<dbReference type="Proteomes" id="UP000823674">
    <property type="component" value="Chromosome A08"/>
</dbReference>
<accession>A0ABQ7LQR5</accession>
<protein>
    <submittedName>
        <fullName evidence="2">Uncharacterized protein</fullName>
    </submittedName>
</protein>
<sequence length="517" mass="57825">MSVYNKIALKLGRVRSLRSDRALARAWSLRSDRAERTLGRYVATELWLELGCYVVTEQNRRSRPSRTDAWSLRSGRALARARSWLLRSDRIACMCDPAENEAWWVAHYGSITPPKEKPFPVLTHYTVEEGAPSRSTDEFLEIMRSFYRIPSMVAFRVPRRGESADNPRRRFEVAISQLNPLAIQHLVGILILSNEHGLSLSVDHFDALLRLNAASVEESCIPLLRRLPNDRPFINPLAPFPEDIIESPNAAPAAATGWNSSKGKDIDLGDIEFSIDDSMLPGWDPDLAYGDESGYSKVPIPDFDDFFAGLPSGFNAPPPTSETGRPKVVAEGALTCLARPLRRAIGKLWSIVLKWRKRNEISLECKARCWSEKAQLARDHARAICKAERKGKREIVEGMKTCASQFQIEYGNLKNAFTSVGDFRECCGSVGSLWRTQADDYVFEKKMSLMKSGMNERAHAEALIPSIEERIQGFWDSIPVSPDTEEVPTGFPDGGEEVDRPVDAFGASLSGDFDFGP</sequence>
<reference evidence="2 3" key="1">
    <citation type="submission" date="2021-03" db="EMBL/GenBank/DDBJ databases">
        <authorList>
            <person name="King G.J."/>
            <person name="Bancroft I."/>
            <person name="Baten A."/>
            <person name="Bloomfield J."/>
            <person name="Borpatragohain P."/>
            <person name="He Z."/>
            <person name="Irish N."/>
            <person name="Irwin J."/>
            <person name="Liu K."/>
            <person name="Mauleon R.P."/>
            <person name="Moore J."/>
            <person name="Morris R."/>
            <person name="Ostergaard L."/>
            <person name="Wang B."/>
            <person name="Wells R."/>
        </authorList>
    </citation>
    <scope>NUCLEOTIDE SEQUENCE [LARGE SCALE GENOMIC DNA]</scope>
    <source>
        <strain evidence="2">R-o-18</strain>
        <tissue evidence="2">Leaf</tissue>
    </source>
</reference>
<proteinExistence type="predicted"/>
<feature type="region of interest" description="Disordered" evidence="1">
    <location>
        <begin position="483"/>
        <end position="517"/>
    </location>
</feature>
<name>A0ABQ7LQR5_BRACM</name>
<evidence type="ECO:0000313" key="3">
    <source>
        <dbReference type="Proteomes" id="UP000823674"/>
    </source>
</evidence>